<keyword evidence="10" id="KW-1185">Reference proteome</keyword>
<feature type="transmembrane region" description="Helical" evidence="7">
    <location>
        <begin position="205"/>
        <end position="226"/>
    </location>
</feature>
<accession>S0FK04</accession>
<feature type="transmembrane region" description="Helical" evidence="7">
    <location>
        <begin position="105"/>
        <end position="125"/>
    </location>
</feature>
<evidence type="ECO:0000256" key="4">
    <source>
        <dbReference type="ARBA" id="ARBA00022692"/>
    </source>
</evidence>
<dbReference type="STRING" id="1195236.CTER_1996"/>
<dbReference type="InterPro" id="IPR051393">
    <property type="entry name" value="ABC_transporter_permease"/>
</dbReference>
<dbReference type="SUPFAM" id="SSF161098">
    <property type="entry name" value="MetI-like"/>
    <property type="match status" value="1"/>
</dbReference>
<feature type="transmembrane region" description="Helical" evidence="7">
    <location>
        <begin position="155"/>
        <end position="180"/>
    </location>
</feature>
<dbReference type="Proteomes" id="UP000014155">
    <property type="component" value="Unassembled WGS sequence"/>
</dbReference>
<dbReference type="RefSeq" id="WP_004625657.1">
    <property type="nucleotide sequence ID" value="NZ_AORV01000031.1"/>
</dbReference>
<name>S0FK04_RUMCE</name>
<dbReference type="GO" id="GO:0005886">
    <property type="term" value="C:plasma membrane"/>
    <property type="evidence" value="ECO:0007669"/>
    <property type="project" value="UniProtKB-SubCell"/>
</dbReference>
<dbReference type="InterPro" id="IPR035906">
    <property type="entry name" value="MetI-like_sf"/>
</dbReference>
<evidence type="ECO:0000256" key="3">
    <source>
        <dbReference type="ARBA" id="ARBA00022475"/>
    </source>
</evidence>
<proteinExistence type="inferred from homology"/>
<evidence type="ECO:0000256" key="5">
    <source>
        <dbReference type="ARBA" id="ARBA00022989"/>
    </source>
</evidence>
<comment type="subcellular location">
    <subcellularLocation>
        <location evidence="1 7">Cell membrane</location>
        <topology evidence="1 7">Multi-pass membrane protein</topology>
    </subcellularLocation>
</comment>
<evidence type="ECO:0000256" key="7">
    <source>
        <dbReference type="RuleBase" id="RU363032"/>
    </source>
</evidence>
<feature type="transmembrane region" description="Helical" evidence="7">
    <location>
        <begin position="72"/>
        <end position="93"/>
    </location>
</feature>
<dbReference type="Gene3D" id="1.10.3720.10">
    <property type="entry name" value="MetI-like"/>
    <property type="match status" value="1"/>
</dbReference>
<organism evidence="9 10">
    <name type="scientific">Ruminiclostridium cellobioparum subsp. termitidis CT1112</name>
    <dbReference type="NCBI Taxonomy" id="1195236"/>
    <lineage>
        <taxon>Bacteria</taxon>
        <taxon>Bacillati</taxon>
        <taxon>Bacillota</taxon>
        <taxon>Clostridia</taxon>
        <taxon>Eubacteriales</taxon>
        <taxon>Oscillospiraceae</taxon>
        <taxon>Ruminiclostridium</taxon>
    </lineage>
</organism>
<feature type="transmembrane region" description="Helical" evidence="7">
    <location>
        <begin position="261"/>
        <end position="281"/>
    </location>
</feature>
<keyword evidence="3" id="KW-1003">Cell membrane</keyword>
<gene>
    <name evidence="9" type="ORF">CTER_1996</name>
</gene>
<comment type="similarity">
    <text evidence="7">Belongs to the binding-protein-dependent transport system permease family.</text>
</comment>
<dbReference type="GO" id="GO:0055085">
    <property type="term" value="P:transmembrane transport"/>
    <property type="evidence" value="ECO:0007669"/>
    <property type="project" value="InterPro"/>
</dbReference>
<feature type="transmembrane region" description="Helical" evidence="7">
    <location>
        <begin position="12"/>
        <end position="31"/>
    </location>
</feature>
<evidence type="ECO:0000313" key="10">
    <source>
        <dbReference type="Proteomes" id="UP000014155"/>
    </source>
</evidence>
<sequence>MDIIRKNVKYIIAGLLPALLIYFIFVLYPIVRSFIYGFYDWNGLSEPIYTGLNNFKIILTDEVFWQSFKNNIFIVLFSIFGQVPIGLILAVILSRNIKGAGFFRTAFFIPMMLSTVVVGLLWSTILNSQVGIINSILEAIGLEELTQNWLGDPKLAMLSICAVIVWQCFGYYMIIFLAAIQNIPEEILEAADIDGAGELKKLTNIILPMLWPTVMTAVVLCISGSMRSFDLVFVMTGGGPANATELMATYMYNKTFAIYQYGYGSAVSLVISVISFGLIIISRSLMSRNLSD</sequence>
<protein>
    <submittedName>
        <fullName evidence="9">ABC transporter, permease protein</fullName>
    </submittedName>
</protein>
<reference evidence="9 10" key="1">
    <citation type="journal article" date="2013" name="Genome Announc.">
        <title>Draft Genome Sequence of the Cellulolytic, Mesophilic, Anaerobic Bacterium Clostridium termitidis Strain CT1112 (DSM 5398).</title>
        <authorList>
            <person name="Lal S."/>
            <person name="Ramachandran U."/>
            <person name="Zhang X."/>
            <person name="Munir R."/>
            <person name="Sparling R."/>
            <person name="Levin D.B."/>
        </authorList>
    </citation>
    <scope>NUCLEOTIDE SEQUENCE [LARGE SCALE GENOMIC DNA]</scope>
    <source>
        <strain evidence="9 10">CT1112</strain>
    </source>
</reference>
<evidence type="ECO:0000256" key="2">
    <source>
        <dbReference type="ARBA" id="ARBA00022448"/>
    </source>
</evidence>
<dbReference type="CDD" id="cd06261">
    <property type="entry name" value="TM_PBP2"/>
    <property type="match status" value="1"/>
</dbReference>
<dbReference type="EMBL" id="AORV01000031">
    <property type="protein sequence ID" value="EMS72142.1"/>
    <property type="molecule type" value="Genomic_DNA"/>
</dbReference>
<dbReference type="Pfam" id="PF00528">
    <property type="entry name" value="BPD_transp_1"/>
    <property type="match status" value="1"/>
</dbReference>
<dbReference type="PROSITE" id="PS50928">
    <property type="entry name" value="ABC_TM1"/>
    <property type="match status" value="1"/>
</dbReference>
<keyword evidence="4 7" id="KW-0812">Transmembrane</keyword>
<keyword evidence="2 7" id="KW-0813">Transport</keyword>
<dbReference type="PATRIC" id="fig|1195236.3.peg.2297"/>
<dbReference type="PANTHER" id="PTHR30193:SF37">
    <property type="entry name" value="INNER MEMBRANE ABC TRANSPORTER PERMEASE PROTEIN YCJO"/>
    <property type="match status" value="1"/>
</dbReference>
<comment type="caution">
    <text evidence="9">The sequence shown here is derived from an EMBL/GenBank/DDBJ whole genome shotgun (WGS) entry which is preliminary data.</text>
</comment>
<dbReference type="PANTHER" id="PTHR30193">
    <property type="entry name" value="ABC TRANSPORTER PERMEASE PROTEIN"/>
    <property type="match status" value="1"/>
</dbReference>
<evidence type="ECO:0000313" key="9">
    <source>
        <dbReference type="EMBL" id="EMS72142.1"/>
    </source>
</evidence>
<dbReference type="InterPro" id="IPR000515">
    <property type="entry name" value="MetI-like"/>
</dbReference>
<dbReference type="AlphaFoldDB" id="S0FK04"/>
<evidence type="ECO:0000259" key="8">
    <source>
        <dbReference type="PROSITE" id="PS50928"/>
    </source>
</evidence>
<keyword evidence="6 7" id="KW-0472">Membrane</keyword>
<keyword evidence="5 7" id="KW-1133">Transmembrane helix</keyword>
<feature type="domain" description="ABC transmembrane type-1" evidence="8">
    <location>
        <begin position="68"/>
        <end position="282"/>
    </location>
</feature>
<evidence type="ECO:0000256" key="1">
    <source>
        <dbReference type="ARBA" id="ARBA00004651"/>
    </source>
</evidence>
<dbReference type="eggNOG" id="COG1175">
    <property type="taxonomic scope" value="Bacteria"/>
</dbReference>
<evidence type="ECO:0000256" key="6">
    <source>
        <dbReference type="ARBA" id="ARBA00023136"/>
    </source>
</evidence>